<organism evidence="4 5">
    <name type="scientific">Pseudolycoriella hygida</name>
    <dbReference type="NCBI Taxonomy" id="35572"/>
    <lineage>
        <taxon>Eukaryota</taxon>
        <taxon>Metazoa</taxon>
        <taxon>Ecdysozoa</taxon>
        <taxon>Arthropoda</taxon>
        <taxon>Hexapoda</taxon>
        <taxon>Insecta</taxon>
        <taxon>Pterygota</taxon>
        <taxon>Neoptera</taxon>
        <taxon>Endopterygota</taxon>
        <taxon>Diptera</taxon>
        <taxon>Nematocera</taxon>
        <taxon>Sciaroidea</taxon>
        <taxon>Sciaridae</taxon>
        <taxon>Pseudolycoriella</taxon>
    </lineage>
</organism>
<dbReference type="SMART" id="SM00700">
    <property type="entry name" value="JHBP"/>
    <property type="match status" value="2"/>
</dbReference>
<dbReference type="InterPro" id="IPR010562">
    <property type="entry name" value="Haemolymph_juvenile_hormone-bd"/>
</dbReference>
<dbReference type="FunFam" id="3.15.10.30:FF:000001">
    <property type="entry name" value="Takeout-like protein 1"/>
    <property type="match status" value="2"/>
</dbReference>
<dbReference type="InterPro" id="IPR038606">
    <property type="entry name" value="To_sf"/>
</dbReference>
<name>A0A9Q0MRX1_9DIPT</name>
<comment type="similarity">
    <text evidence="3">Belongs to the TO family.</text>
</comment>
<sequence length="501" mass="56782">MFAKDINKCKVGDTDCIIAESNRVLHANAGGHAGLNLIQVDPLHISQITLKQGSESPVNVELNFKETDLIGLKAHKFYSVKGFQKDKEGVYEIKLKGPVLYLIGPYKISGRVLILPIQGEGKSNITLVAPDLAIKFTGKTIAKNGKDYLYTDDLKLTFTIERLYMQLDNLYNGDKVLSDSTNLFLNENWVEIYNELKRSIFDAFSLIVQNTINTVFRKICFFKNFYTTSLNEIKIKWNTRSLITFHEKEVIMHRRVVCLFIWVICAKSIVGAKFPADQPRCKAGDAECLKRIINLYIHQSSNGIPSIHLIPTDPLFVPEINIIQGGESPVNIKLNLRDANFIGFSTIDVTRVNGFDKDPYKSKYEIYCRIPKLAIIGNYKVVGKVILLPVVGDGTANLTFDNLDVTAIFNPRVDIKNGKEYLQFNSVDVDFTTTRFYMHFENLFKGDQRLGETTNQFLNENWTDILNELKQVLRDTIGGILKNVIGSVFAAFPYKNIFEES</sequence>
<keyword evidence="5" id="KW-1185">Reference proteome</keyword>
<evidence type="ECO:0000256" key="3">
    <source>
        <dbReference type="ARBA" id="ARBA00060902"/>
    </source>
</evidence>
<keyword evidence="1" id="KW-0732">Signal</keyword>
<dbReference type="PANTHER" id="PTHR11008:SF32">
    <property type="entry name" value="CIRCADIAN CLOCK-CONTROLLED PROTEIN DAYWAKE-RELATED"/>
    <property type="match status" value="1"/>
</dbReference>
<dbReference type="EMBL" id="WJQU01000004">
    <property type="protein sequence ID" value="KAJ6635879.1"/>
    <property type="molecule type" value="Genomic_DNA"/>
</dbReference>
<dbReference type="GO" id="GO:0007623">
    <property type="term" value="P:circadian rhythm"/>
    <property type="evidence" value="ECO:0007669"/>
    <property type="project" value="UniProtKB-ARBA"/>
</dbReference>
<reference evidence="4" key="1">
    <citation type="submission" date="2022-07" db="EMBL/GenBank/DDBJ databases">
        <authorList>
            <person name="Trinca V."/>
            <person name="Uliana J.V.C."/>
            <person name="Torres T.T."/>
            <person name="Ward R.J."/>
            <person name="Monesi N."/>
        </authorList>
    </citation>
    <scope>NUCLEOTIDE SEQUENCE</scope>
    <source>
        <strain evidence="4">HSMRA1968</strain>
        <tissue evidence="4">Whole embryos</tissue>
    </source>
</reference>
<dbReference type="AlphaFoldDB" id="A0A9Q0MRX1"/>
<gene>
    <name evidence="4" type="primary">to_0</name>
    <name evidence="4" type="ORF">Bhyg_14465</name>
</gene>
<comment type="caution">
    <text evidence="4">The sequence shown here is derived from an EMBL/GenBank/DDBJ whole genome shotgun (WGS) entry which is preliminary data.</text>
</comment>
<evidence type="ECO:0000313" key="4">
    <source>
        <dbReference type="EMBL" id="KAJ6635879.1"/>
    </source>
</evidence>
<protein>
    <submittedName>
        <fullName evidence="4">Protein takeout</fullName>
    </submittedName>
</protein>
<dbReference type="Pfam" id="PF06585">
    <property type="entry name" value="JHBP"/>
    <property type="match status" value="2"/>
</dbReference>
<dbReference type="GO" id="GO:0005615">
    <property type="term" value="C:extracellular space"/>
    <property type="evidence" value="ECO:0007669"/>
    <property type="project" value="TreeGrafter"/>
</dbReference>
<accession>A0A9Q0MRX1</accession>
<evidence type="ECO:0000256" key="1">
    <source>
        <dbReference type="ARBA" id="ARBA00022729"/>
    </source>
</evidence>
<evidence type="ECO:0000256" key="2">
    <source>
        <dbReference type="ARBA" id="ARBA00023108"/>
    </source>
</evidence>
<dbReference type="OrthoDB" id="8186595at2759"/>
<keyword evidence="2" id="KW-0090">Biological rhythms</keyword>
<evidence type="ECO:0000313" key="5">
    <source>
        <dbReference type="Proteomes" id="UP001151699"/>
    </source>
</evidence>
<proteinExistence type="inferred from homology"/>
<dbReference type="PANTHER" id="PTHR11008">
    <property type="entry name" value="PROTEIN TAKEOUT-LIKE PROTEIN"/>
    <property type="match status" value="1"/>
</dbReference>
<dbReference type="Proteomes" id="UP001151699">
    <property type="component" value="Chromosome C"/>
</dbReference>
<dbReference type="Gene3D" id="3.15.10.30">
    <property type="entry name" value="Haemolymph juvenile hormone binding protein"/>
    <property type="match status" value="2"/>
</dbReference>